<reference evidence="2" key="1">
    <citation type="submission" date="2018-11" db="EMBL/GenBank/DDBJ databases">
        <authorList>
            <consortium name="Pathogen Informatics"/>
        </authorList>
    </citation>
    <scope>NUCLEOTIDE SEQUENCE</scope>
</reference>
<name>A0A448X1R2_9PLAT</name>
<feature type="region of interest" description="Disordered" evidence="1">
    <location>
        <begin position="1"/>
        <end position="21"/>
    </location>
</feature>
<gene>
    <name evidence="2" type="ORF">PXEA_LOCUS19007</name>
</gene>
<sequence>MYKSTEGLRGQTKPAKEEPGCRVERPLTRFFREALHPSCLEETVSERGSVGPRATNRLNIYRRGGQPSGRATVCQVRPTATGYETEVTSGDGQVAYFRHHRMHLTTW</sequence>
<comment type="caution">
    <text evidence="2">The sequence shown here is derived from an EMBL/GenBank/DDBJ whole genome shotgun (WGS) entry which is preliminary data.</text>
</comment>
<keyword evidence="3" id="KW-1185">Reference proteome</keyword>
<proteinExistence type="predicted"/>
<organism evidence="2 3">
    <name type="scientific">Protopolystoma xenopodis</name>
    <dbReference type="NCBI Taxonomy" id="117903"/>
    <lineage>
        <taxon>Eukaryota</taxon>
        <taxon>Metazoa</taxon>
        <taxon>Spiralia</taxon>
        <taxon>Lophotrochozoa</taxon>
        <taxon>Platyhelminthes</taxon>
        <taxon>Monogenea</taxon>
        <taxon>Polyopisthocotylea</taxon>
        <taxon>Polystomatidea</taxon>
        <taxon>Polystomatidae</taxon>
        <taxon>Protopolystoma</taxon>
    </lineage>
</organism>
<protein>
    <submittedName>
        <fullName evidence="2">Uncharacterized protein</fullName>
    </submittedName>
</protein>
<dbReference type="EMBL" id="CAAALY010074847">
    <property type="protein sequence ID" value="VEL25567.1"/>
    <property type="molecule type" value="Genomic_DNA"/>
</dbReference>
<dbReference type="AlphaFoldDB" id="A0A448X1R2"/>
<dbReference type="Proteomes" id="UP000784294">
    <property type="component" value="Unassembled WGS sequence"/>
</dbReference>
<evidence type="ECO:0000313" key="3">
    <source>
        <dbReference type="Proteomes" id="UP000784294"/>
    </source>
</evidence>
<accession>A0A448X1R2</accession>
<evidence type="ECO:0000313" key="2">
    <source>
        <dbReference type="EMBL" id="VEL25567.1"/>
    </source>
</evidence>
<feature type="region of interest" description="Disordered" evidence="1">
    <location>
        <begin position="44"/>
        <end position="71"/>
    </location>
</feature>
<evidence type="ECO:0000256" key="1">
    <source>
        <dbReference type="SAM" id="MobiDB-lite"/>
    </source>
</evidence>